<accession>A0A9R0ZJT8</accession>
<dbReference type="Proteomes" id="UP000324705">
    <property type="component" value="Chromosome 7A"/>
</dbReference>
<dbReference type="PROSITE" id="PS51762">
    <property type="entry name" value="GH16_2"/>
    <property type="match status" value="1"/>
</dbReference>
<dbReference type="Pfam" id="PF00722">
    <property type="entry name" value="Glyco_hydro_16"/>
    <property type="match status" value="1"/>
</dbReference>
<gene>
    <name evidence="4" type="ORF">TRITD_7Av1G230230</name>
</gene>
<keyword evidence="5" id="KW-1185">Reference proteome</keyword>
<evidence type="ECO:0000256" key="2">
    <source>
        <dbReference type="ARBA" id="ARBA00023295"/>
    </source>
</evidence>
<dbReference type="InterPro" id="IPR044791">
    <property type="entry name" value="Beta-glucanase/XTH"/>
</dbReference>
<feature type="domain" description="GH16" evidence="3">
    <location>
        <begin position="52"/>
        <end position="238"/>
    </location>
</feature>
<dbReference type="PANTHER" id="PTHR31062">
    <property type="entry name" value="XYLOGLUCAN ENDOTRANSGLUCOSYLASE/HYDROLASE PROTEIN 8-RELATED"/>
    <property type="match status" value="1"/>
</dbReference>
<name>A0A9R0ZJT8_TRITD</name>
<dbReference type="InterPro" id="IPR000757">
    <property type="entry name" value="Beta-glucanase-like"/>
</dbReference>
<keyword evidence="2" id="KW-0326">Glycosidase</keyword>
<evidence type="ECO:0000313" key="5">
    <source>
        <dbReference type="Proteomes" id="UP000324705"/>
    </source>
</evidence>
<sequence length="238" mass="27391">MDKLVWARAKSITFGDISWKLFAALLRCSPLSKVKLQAQCTNSLMSQDEALPGIDQVPLSTRCFQGGCRSLHRDFDAVWGKRNARFFDDGRVVELALDRETGSRLESKDRYLFGRFDLDIRLVAGESAGTITSFYICTGGARHDEVDFEFLGNVSGEPYILHTNIFSDGKGEREQQFVLWFDPTADFHTYSILWNPLNIIWMTLNWVRMNYMTYDYCADRKRYPHAFPTECIIPIGRI</sequence>
<dbReference type="AlphaFoldDB" id="A0A9R0ZJT8"/>
<dbReference type="EMBL" id="LT934123">
    <property type="protein sequence ID" value="VAI79218.1"/>
    <property type="molecule type" value="Genomic_DNA"/>
</dbReference>
<evidence type="ECO:0000313" key="4">
    <source>
        <dbReference type="EMBL" id="VAI79218.1"/>
    </source>
</evidence>
<evidence type="ECO:0000256" key="1">
    <source>
        <dbReference type="ARBA" id="ARBA00022801"/>
    </source>
</evidence>
<organism evidence="4 5">
    <name type="scientific">Triticum turgidum subsp. durum</name>
    <name type="common">Durum wheat</name>
    <name type="synonym">Triticum durum</name>
    <dbReference type="NCBI Taxonomy" id="4567"/>
    <lineage>
        <taxon>Eukaryota</taxon>
        <taxon>Viridiplantae</taxon>
        <taxon>Streptophyta</taxon>
        <taxon>Embryophyta</taxon>
        <taxon>Tracheophyta</taxon>
        <taxon>Spermatophyta</taxon>
        <taxon>Magnoliopsida</taxon>
        <taxon>Liliopsida</taxon>
        <taxon>Poales</taxon>
        <taxon>Poaceae</taxon>
        <taxon>BOP clade</taxon>
        <taxon>Pooideae</taxon>
        <taxon>Triticodae</taxon>
        <taxon>Triticeae</taxon>
        <taxon>Triticinae</taxon>
        <taxon>Triticum</taxon>
    </lineage>
</organism>
<evidence type="ECO:0000259" key="3">
    <source>
        <dbReference type="PROSITE" id="PS51762"/>
    </source>
</evidence>
<proteinExistence type="predicted"/>
<dbReference type="Gene3D" id="2.60.120.200">
    <property type="match status" value="2"/>
</dbReference>
<dbReference type="InterPro" id="IPR008263">
    <property type="entry name" value="GH16_AS"/>
</dbReference>
<dbReference type="InterPro" id="IPR013320">
    <property type="entry name" value="ConA-like_dom_sf"/>
</dbReference>
<dbReference type="PROSITE" id="PS01034">
    <property type="entry name" value="GH16_1"/>
    <property type="match status" value="1"/>
</dbReference>
<keyword evidence="1" id="KW-0378">Hydrolase</keyword>
<dbReference type="SUPFAM" id="SSF49899">
    <property type="entry name" value="Concanavalin A-like lectins/glucanases"/>
    <property type="match status" value="1"/>
</dbReference>
<protein>
    <recommendedName>
        <fullName evidence="3">GH16 domain-containing protein</fullName>
    </recommendedName>
</protein>
<reference evidence="4 5" key="1">
    <citation type="submission" date="2017-09" db="EMBL/GenBank/DDBJ databases">
        <authorList>
            <consortium name="International Durum Wheat Genome Sequencing Consortium (IDWGSC)"/>
            <person name="Milanesi L."/>
        </authorList>
    </citation>
    <scope>NUCLEOTIDE SEQUENCE [LARGE SCALE GENOMIC DNA]</scope>
    <source>
        <strain evidence="5">cv. Svevo</strain>
    </source>
</reference>
<dbReference type="Gramene" id="TRITD7Av1G230230.2">
    <property type="protein sequence ID" value="TRITD7Av1G230230.2"/>
    <property type="gene ID" value="TRITD7Av1G230230"/>
</dbReference>
<dbReference type="GO" id="GO:0005975">
    <property type="term" value="P:carbohydrate metabolic process"/>
    <property type="evidence" value="ECO:0007669"/>
    <property type="project" value="InterPro"/>
</dbReference>
<dbReference type="GO" id="GO:0004553">
    <property type="term" value="F:hydrolase activity, hydrolyzing O-glycosyl compounds"/>
    <property type="evidence" value="ECO:0007669"/>
    <property type="project" value="InterPro"/>
</dbReference>